<feature type="compositionally biased region" description="Polar residues" evidence="1">
    <location>
        <begin position="21"/>
        <end position="31"/>
    </location>
</feature>
<reference evidence="3" key="1">
    <citation type="journal article" date="2005" name="Nature">
        <title>The map-based sequence of the rice genome.</title>
        <authorList>
            <consortium name="International rice genome sequencing project (IRGSP)"/>
            <person name="Matsumoto T."/>
            <person name="Wu J."/>
            <person name="Kanamori H."/>
            <person name="Katayose Y."/>
            <person name="Fujisawa M."/>
            <person name="Namiki N."/>
            <person name="Mizuno H."/>
            <person name="Yamamoto K."/>
            <person name="Antonio B.A."/>
            <person name="Baba T."/>
            <person name="Sakata K."/>
            <person name="Nagamura Y."/>
            <person name="Aoki H."/>
            <person name="Arikawa K."/>
            <person name="Arita K."/>
            <person name="Bito T."/>
            <person name="Chiden Y."/>
            <person name="Fujitsuka N."/>
            <person name="Fukunaka R."/>
            <person name="Hamada M."/>
            <person name="Harada C."/>
            <person name="Hayashi A."/>
            <person name="Hijishita S."/>
            <person name="Honda M."/>
            <person name="Hosokawa S."/>
            <person name="Ichikawa Y."/>
            <person name="Idonuma A."/>
            <person name="Iijima M."/>
            <person name="Ikeda M."/>
            <person name="Ikeno M."/>
            <person name="Ito K."/>
            <person name="Ito S."/>
            <person name="Ito T."/>
            <person name="Ito Y."/>
            <person name="Ito Y."/>
            <person name="Iwabuchi A."/>
            <person name="Kamiya K."/>
            <person name="Karasawa W."/>
            <person name="Kurita K."/>
            <person name="Katagiri S."/>
            <person name="Kikuta A."/>
            <person name="Kobayashi H."/>
            <person name="Kobayashi N."/>
            <person name="Machita K."/>
            <person name="Maehara T."/>
            <person name="Masukawa M."/>
            <person name="Mizubayashi T."/>
            <person name="Mukai Y."/>
            <person name="Nagasaki H."/>
            <person name="Nagata Y."/>
            <person name="Naito S."/>
            <person name="Nakashima M."/>
            <person name="Nakama Y."/>
            <person name="Nakamichi Y."/>
            <person name="Nakamura M."/>
            <person name="Meguro A."/>
            <person name="Negishi M."/>
            <person name="Ohta I."/>
            <person name="Ohta T."/>
            <person name="Okamoto M."/>
            <person name="Ono N."/>
            <person name="Saji S."/>
            <person name="Sakaguchi M."/>
            <person name="Sakai K."/>
            <person name="Shibata M."/>
            <person name="Shimokawa T."/>
            <person name="Song J."/>
            <person name="Takazaki Y."/>
            <person name="Terasawa K."/>
            <person name="Tsugane M."/>
            <person name="Tsuji K."/>
            <person name="Ueda S."/>
            <person name="Waki K."/>
            <person name="Yamagata H."/>
            <person name="Yamamoto M."/>
            <person name="Yamamoto S."/>
            <person name="Yamane H."/>
            <person name="Yoshiki S."/>
            <person name="Yoshihara R."/>
            <person name="Yukawa K."/>
            <person name="Zhong H."/>
            <person name="Yano M."/>
            <person name="Yuan Q."/>
            <person name="Ouyang S."/>
            <person name="Liu J."/>
            <person name="Jones K.M."/>
            <person name="Gansberger K."/>
            <person name="Moffat K."/>
            <person name="Hill J."/>
            <person name="Bera J."/>
            <person name="Fadrosh D."/>
            <person name="Jin S."/>
            <person name="Johri S."/>
            <person name="Kim M."/>
            <person name="Overton L."/>
            <person name="Reardon M."/>
            <person name="Tsitrin T."/>
            <person name="Vuong H."/>
            <person name="Weaver B."/>
            <person name="Ciecko A."/>
            <person name="Tallon L."/>
            <person name="Jackson J."/>
            <person name="Pai G."/>
            <person name="Aken S.V."/>
            <person name="Utterback T."/>
            <person name="Reidmuller S."/>
            <person name="Feldblyum T."/>
            <person name="Hsiao J."/>
            <person name="Zismann V."/>
            <person name="Iobst S."/>
            <person name="de Vazeille A.R."/>
            <person name="Buell C.R."/>
            <person name="Ying K."/>
            <person name="Li Y."/>
            <person name="Lu T."/>
            <person name="Huang Y."/>
            <person name="Zhao Q."/>
            <person name="Feng Q."/>
            <person name="Zhang L."/>
            <person name="Zhu J."/>
            <person name="Weng Q."/>
            <person name="Mu J."/>
            <person name="Lu Y."/>
            <person name="Fan D."/>
            <person name="Liu Y."/>
            <person name="Guan J."/>
            <person name="Zhang Y."/>
            <person name="Yu S."/>
            <person name="Liu X."/>
            <person name="Zhang Y."/>
            <person name="Hong G."/>
            <person name="Han B."/>
            <person name="Choisne N."/>
            <person name="Demange N."/>
            <person name="Orjeda G."/>
            <person name="Samain S."/>
            <person name="Cattolico L."/>
            <person name="Pelletier E."/>
            <person name="Couloux A."/>
            <person name="Segurens B."/>
            <person name="Wincker P."/>
            <person name="D'Hont A."/>
            <person name="Scarpelli C."/>
            <person name="Weissenbach J."/>
            <person name="Salanoubat M."/>
            <person name="Quetier F."/>
            <person name="Yu Y."/>
            <person name="Kim H.R."/>
            <person name="Rambo T."/>
            <person name="Currie J."/>
            <person name="Collura K."/>
            <person name="Luo M."/>
            <person name="Yang T."/>
            <person name="Ammiraju J.S.S."/>
            <person name="Engler F."/>
            <person name="Soderlund C."/>
            <person name="Wing R.A."/>
            <person name="Palmer L.E."/>
            <person name="de la Bastide M."/>
            <person name="Spiegel L."/>
            <person name="Nascimento L."/>
            <person name="Zutavern T."/>
            <person name="O'Shaughnessy A."/>
            <person name="Dike S."/>
            <person name="Dedhia N."/>
            <person name="Preston R."/>
            <person name="Balija V."/>
            <person name="McCombie W.R."/>
            <person name="Chow T."/>
            <person name="Chen H."/>
            <person name="Chung M."/>
            <person name="Chen C."/>
            <person name="Shaw J."/>
            <person name="Wu H."/>
            <person name="Hsiao K."/>
            <person name="Chao Y."/>
            <person name="Chu M."/>
            <person name="Cheng C."/>
            <person name="Hour A."/>
            <person name="Lee P."/>
            <person name="Lin S."/>
            <person name="Lin Y."/>
            <person name="Liou J."/>
            <person name="Liu S."/>
            <person name="Hsing Y."/>
            <person name="Raghuvanshi S."/>
            <person name="Mohanty A."/>
            <person name="Bharti A.K."/>
            <person name="Gaur A."/>
            <person name="Gupta V."/>
            <person name="Kumar D."/>
            <person name="Ravi V."/>
            <person name="Vij S."/>
            <person name="Kapur A."/>
            <person name="Khurana P."/>
            <person name="Khurana P."/>
            <person name="Khurana J.P."/>
            <person name="Tyagi A.K."/>
            <person name="Gaikwad K."/>
            <person name="Singh A."/>
            <person name="Dalal V."/>
            <person name="Srivastava S."/>
            <person name="Dixit A."/>
            <person name="Pal A.K."/>
            <person name="Ghazi I.A."/>
            <person name="Yadav M."/>
            <person name="Pandit A."/>
            <person name="Bhargava A."/>
            <person name="Sureshbabu K."/>
            <person name="Batra K."/>
            <person name="Sharma T.R."/>
            <person name="Mohapatra T."/>
            <person name="Singh N.K."/>
            <person name="Messing J."/>
            <person name="Nelson A.B."/>
            <person name="Fuks G."/>
            <person name="Kavchok S."/>
            <person name="Keizer G."/>
            <person name="Linton E."/>
            <person name="Llaca V."/>
            <person name="Song R."/>
            <person name="Tanyolac B."/>
            <person name="Young S."/>
            <person name="Ho-Il K."/>
            <person name="Hahn J.H."/>
            <person name="Sangsakoo G."/>
            <person name="Vanavichit A."/>
            <person name="de Mattos Luiz.A.T."/>
            <person name="Zimmer P.D."/>
            <person name="Malone G."/>
            <person name="Dellagostin O."/>
            <person name="de Oliveira A.C."/>
            <person name="Bevan M."/>
            <person name="Bancroft I."/>
            <person name="Minx P."/>
            <person name="Cordum H."/>
            <person name="Wilson R."/>
            <person name="Cheng Z."/>
            <person name="Jin W."/>
            <person name="Jiang J."/>
            <person name="Leong S.A."/>
            <person name="Iwama H."/>
            <person name="Gojobori T."/>
            <person name="Itoh T."/>
            <person name="Niimura Y."/>
            <person name="Fujii Y."/>
            <person name="Habara T."/>
            <person name="Sakai H."/>
            <person name="Sato Y."/>
            <person name="Wilson G."/>
            <person name="Kumar K."/>
            <person name="McCouch S."/>
            <person name="Juretic N."/>
            <person name="Hoen D."/>
            <person name="Wright S."/>
            <person name="Bruskiewich R."/>
            <person name="Bureau T."/>
            <person name="Miyao A."/>
            <person name="Hirochika H."/>
            <person name="Nishikawa T."/>
            <person name="Kadowaki K."/>
            <person name="Sugiura M."/>
            <person name="Burr B."/>
            <person name="Sasaki T."/>
        </authorList>
    </citation>
    <scope>NUCLEOTIDE SEQUENCE [LARGE SCALE GENOMIC DNA]</scope>
    <source>
        <strain evidence="3">cv. Nipponbare</strain>
    </source>
</reference>
<evidence type="ECO:0000313" key="2">
    <source>
        <dbReference type="EMBL" id="BAS78974.1"/>
    </source>
</evidence>
<dbReference type="InParanoid" id="A0A0P0VJR4"/>
<organism evidence="2 3">
    <name type="scientific">Oryza sativa subsp. japonica</name>
    <name type="common">Rice</name>
    <dbReference type="NCBI Taxonomy" id="39947"/>
    <lineage>
        <taxon>Eukaryota</taxon>
        <taxon>Viridiplantae</taxon>
        <taxon>Streptophyta</taxon>
        <taxon>Embryophyta</taxon>
        <taxon>Tracheophyta</taxon>
        <taxon>Spermatophyta</taxon>
        <taxon>Magnoliopsida</taxon>
        <taxon>Liliopsida</taxon>
        <taxon>Poales</taxon>
        <taxon>Poaceae</taxon>
        <taxon>BOP clade</taxon>
        <taxon>Oryzoideae</taxon>
        <taxon>Oryzeae</taxon>
        <taxon>Oryzinae</taxon>
        <taxon>Oryza</taxon>
        <taxon>Oryza sativa</taxon>
    </lineage>
</organism>
<keyword evidence="3" id="KW-1185">Reference proteome</keyword>
<reference evidence="2 3" key="3">
    <citation type="journal article" date="2013" name="Rice">
        <title>Improvement of the Oryza sativa Nipponbare reference genome using next generation sequence and optical map data.</title>
        <authorList>
            <person name="Kawahara Y."/>
            <person name="de la Bastide M."/>
            <person name="Hamilton J.P."/>
            <person name="Kanamori H."/>
            <person name="McCombie W.R."/>
            <person name="Ouyang S."/>
            <person name="Schwartz D.C."/>
            <person name="Tanaka T."/>
            <person name="Wu J."/>
            <person name="Zhou S."/>
            <person name="Childs K.L."/>
            <person name="Davidson R.M."/>
            <person name="Lin H."/>
            <person name="Quesada-Ocampo L."/>
            <person name="Vaillancourt B."/>
            <person name="Sakai H."/>
            <person name="Lee S.S."/>
            <person name="Kim J."/>
            <person name="Numa H."/>
            <person name="Itoh T."/>
            <person name="Buell C.R."/>
            <person name="Matsumoto T."/>
        </authorList>
    </citation>
    <scope>NUCLEOTIDE SEQUENCE [LARGE SCALE GENOMIC DNA]</scope>
    <source>
        <strain evidence="3">cv. Nipponbare</strain>
    </source>
</reference>
<dbReference type="PaxDb" id="39947-A0A0P0VJR4"/>
<evidence type="ECO:0000313" key="3">
    <source>
        <dbReference type="Proteomes" id="UP000059680"/>
    </source>
</evidence>
<dbReference type="EMBL" id="AP014958">
    <property type="protein sequence ID" value="BAS78974.1"/>
    <property type="molecule type" value="Genomic_DNA"/>
</dbReference>
<feature type="region of interest" description="Disordered" evidence="1">
    <location>
        <begin position="118"/>
        <end position="155"/>
    </location>
</feature>
<feature type="compositionally biased region" description="Low complexity" evidence="1">
    <location>
        <begin position="81"/>
        <end position="93"/>
    </location>
</feature>
<dbReference type="Proteomes" id="UP000059680">
    <property type="component" value="Chromosome 2"/>
</dbReference>
<gene>
    <name evidence="2" type="ordered locus">Os02g0524401</name>
    <name evidence="2" type="ORF">OSNPB_020524401</name>
</gene>
<evidence type="ECO:0000256" key="1">
    <source>
        <dbReference type="SAM" id="MobiDB-lite"/>
    </source>
</evidence>
<protein>
    <submittedName>
        <fullName evidence="2">Os02g0524401 protein</fullName>
    </submittedName>
</protein>
<feature type="compositionally biased region" description="Polar residues" evidence="1">
    <location>
        <begin position="38"/>
        <end position="62"/>
    </location>
</feature>
<proteinExistence type="predicted"/>
<sequence length="155" mass="16447">MPHWPRLTDLRRPSTPELPMGTTSPTAATNEQPPPHITAQSVPAGTASTPHGRPSFSTNAATTKLAGVARPPWLFARRRPSTPAAPSRPVSSAAATCVPPASRAVARVSHAICRCLSCQTPSSSRHPPPLPTPSSAYQPDPMTTGRIQQRKGRIR</sequence>
<feature type="region of interest" description="Disordered" evidence="1">
    <location>
        <begin position="1"/>
        <end position="93"/>
    </location>
</feature>
<dbReference type="AlphaFoldDB" id="A0A0P0VJR4"/>
<feature type="compositionally biased region" description="Basic and acidic residues" evidence="1">
    <location>
        <begin position="1"/>
        <end position="14"/>
    </location>
</feature>
<name>A0A0P0VJR4_ORYSJ</name>
<accession>A0A0P0VJR4</accession>
<reference evidence="2 3" key="2">
    <citation type="journal article" date="2013" name="Plant Cell Physiol.">
        <title>Rice Annotation Project Database (RAP-DB): an integrative and interactive database for rice genomics.</title>
        <authorList>
            <person name="Sakai H."/>
            <person name="Lee S.S."/>
            <person name="Tanaka T."/>
            <person name="Numa H."/>
            <person name="Kim J."/>
            <person name="Kawahara Y."/>
            <person name="Wakimoto H."/>
            <person name="Yang C.C."/>
            <person name="Iwamoto M."/>
            <person name="Abe T."/>
            <person name="Yamada Y."/>
            <person name="Muto A."/>
            <person name="Inokuchi H."/>
            <person name="Ikemura T."/>
            <person name="Matsumoto T."/>
            <person name="Sasaki T."/>
            <person name="Itoh T."/>
        </authorList>
    </citation>
    <scope>NUCLEOTIDE SEQUENCE [LARGE SCALE GENOMIC DNA]</scope>
    <source>
        <strain evidence="3">cv. Nipponbare</strain>
    </source>
</reference>